<dbReference type="Proteomes" id="UP001056383">
    <property type="component" value="Chromosome"/>
</dbReference>
<feature type="transmembrane region" description="Helical" evidence="2">
    <location>
        <begin position="257"/>
        <end position="277"/>
    </location>
</feature>
<feature type="region of interest" description="Disordered" evidence="1">
    <location>
        <begin position="152"/>
        <end position="208"/>
    </location>
</feature>
<evidence type="ECO:0000313" key="3">
    <source>
        <dbReference type="EMBL" id="URN17942.1"/>
    </source>
</evidence>
<evidence type="ECO:0000313" key="4">
    <source>
        <dbReference type="Proteomes" id="UP001056383"/>
    </source>
</evidence>
<sequence>TAPGAPNAVAEAVLAEAALAETAGTDPDPTLDAGTGTARHAGTGADTGGGDGDEAEDGDERIRTLIWTAATYRPLEEVAALVTQLKHTKAVDSPADEALRAAAVARPLEEVRRLVAMLNEAGHTLDENDTTLRAAAVGRPIEDVVELVSILGDADGPVPPRPDTAAPGSPDAGAVDGSAQPVPEDPRVRPPRSLSTGISAPAPARETPVRVLTPESVGEGTVPASRSALRWPAAAALFACGLLHLPTDFAALWSGGYAHAMALVVAVLCLVLGEWLIVRDTVRVWGSSAALSIGVVALHGMTGSSGVALLQSSLGRSWTWSGAAAVTCAMLAALLAGSALLHRQREAGAADGT</sequence>
<keyword evidence="2" id="KW-0812">Transmembrane</keyword>
<feature type="region of interest" description="Disordered" evidence="1">
    <location>
        <begin position="19"/>
        <end position="57"/>
    </location>
</feature>
<feature type="transmembrane region" description="Helical" evidence="2">
    <location>
        <begin position="322"/>
        <end position="341"/>
    </location>
</feature>
<dbReference type="RefSeq" id="WP_275563731.1">
    <property type="nucleotide sequence ID" value="NZ_CP095474.1"/>
</dbReference>
<evidence type="ECO:0000256" key="1">
    <source>
        <dbReference type="SAM" id="MobiDB-lite"/>
    </source>
</evidence>
<name>A0ABY4TME7_9ACTN</name>
<keyword evidence="4" id="KW-1185">Reference proteome</keyword>
<dbReference type="EMBL" id="CP095474">
    <property type="protein sequence ID" value="URN17942.1"/>
    <property type="molecule type" value="Genomic_DNA"/>
</dbReference>
<keyword evidence="2" id="KW-0472">Membrane</keyword>
<feature type="compositionally biased region" description="Low complexity" evidence="1">
    <location>
        <begin position="32"/>
        <end position="44"/>
    </location>
</feature>
<accession>A0ABY4TME7</accession>
<evidence type="ECO:0000256" key="2">
    <source>
        <dbReference type="SAM" id="Phobius"/>
    </source>
</evidence>
<gene>
    <name evidence="3" type="ORF">MW084_20645</name>
</gene>
<keyword evidence="2" id="KW-1133">Transmembrane helix</keyword>
<feature type="transmembrane region" description="Helical" evidence="2">
    <location>
        <begin position="289"/>
        <end position="310"/>
    </location>
</feature>
<protein>
    <submittedName>
        <fullName evidence="3">Uncharacterized protein</fullName>
    </submittedName>
</protein>
<reference evidence="3" key="1">
    <citation type="submission" date="2022-04" db="EMBL/GenBank/DDBJ databases">
        <title>Systematic whole-genome sequencing reveals an unexpected diversity among actinomycetoma pathogens and provides insights into their antibacterial susceptibilities.</title>
        <authorList>
            <person name="Watson A.K."/>
            <person name="Kepplinger B."/>
            <person name="Bakhiet S.M."/>
            <person name="Mhmoud N.A."/>
            <person name="Chapman J."/>
            <person name="Allenby N."/>
            <person name="Mickiewicz K."/>
            <person name="Goodfellow M."/>
            <person name="Fahal A.H."/>
            <person name="Errington J."/>
        </authorList>
    </citation>
    <scope>NUCLEOTIDE SEQUENCE</scope>
    <source>
        <strain evidence="3">SD 504</strain>
    </source>
</reference>
<proteinExistence type="predicted"/>
<organism evidence="3 4">
    <name type="scientific">Streptomyces sudanensis</name>
    <dbReference type="NCBI Taxonomy" id="436397"/>
    <lineage>
        <taxon>Bacteria</taxon>
        <taxon>Bacillati</taxon>
        <taxon>Actinomycetota</taxon>
        <taxon>Actinomycetes</taxon>
        <taxon>Kitasatosporales</taxon>
        <taxon>Streptomycetaceae</taxon>
        <taxon>Streptomyces</taxon>
    </lineage>
</organism>
<feature type="non-terminal residue" evidence="3">
    <location>
        <position position="1"/>
    </location>
</feature>